<gene>
    <name evidence="3" type="ORF">D0867_15854</name>
</gene>
<organism evidence="3 4">
    <name type="scientific">Hortaea werneckii</name>
    <name type="common">Black yeast</name>
    <name type="synonym">Cladosporium werneckii</name>
    <dbReference type="NCBI Taxonomy" id="91943"/>
    <lineage>
        <taxon>Eukaryota</taxon>
        <taxon>Fungi</taxon>
        <taxon>Dikarya</taxon>
        <taxon>Ascomycota</taxon>
        <taxon>Pezizomycotina</taxon>
        <taxon>Dothideomycetes</taxon>
        <taxon>Dothideomycetidae</taxon>
        <taxon>Mycosphaerellales</taxon>
        <taxon>Teratosphaeriaceae</taxon>
        <taxon>Hortaea</taxon>
    </lineage>
</organism>
<accession>A0A3M6X4X4</accession>
<dbReference type="OrthoDB" id="3863316at2759"/>
<feature type="non-terminal residue" evidence="3">
    <location>
        <position position="1"/>
    </location>
</feature>
<evidence type="ECO:0000313" key="4">
    <source>
        <dbReference type="Proteomes" id="UP000271337"/>
    </source>
</evidence>
<dbReference type="Gene3D" id="1.10.287.1490">
    <property type="match status" value="1"/>
</dbReference>
<dbReference type="AlphaFoldDB" id="A0A3M6X4X4"/>
<reference evidence="3 4" key="1">
    <citation type="journal article" date="2018" name="BMC Genomics">
        <title>Genomic evidence for intraspecific hybridization in a clonal and extremely halotolerant yeast.</title>
        <authorList>
            <person name="Gostincar C."/>
            <person name="Stajich J.E."/>
            <person name="Zupancic J."/>
            <person name="Zalar P."/>
            <person name="Gunde-Cimerman N."/>
        </authorList>
    </citation>
    <scope>NUCLEOTIDE SEQUENCE [LARGE SCALE GENOMIC DNA]</scope>
    <source>
        <strain evidence="3 4">EXF-6669</strain>
    </source>
</reference>
<evidence type="ECO:0000256" key="1">
    <source>
        <dbReference type="SAM" id="Coils"/>
    </source>
</evidence>
<name>A0A3M6X4X4_HORWE</name>
<sequence length="316" mass="35407">SHGVGAWHGRSFHLCLASCPCPAYLARATTAPQLFAVTLVIFAHAVIARWFHVQSNTSSTVHSLGNMAELAYSGDELRRIGARCANRLPPASALQQMFEYELRREAETEKLFHHTLLNLHEQNSTTRNHEDRLQKLEFQLDAMGKQLKVHEIDERLNTNKIRIKVQQTKMDEMESKLQQHGQTLKQLADDVAQKLDASKPTAEYAGFSEQLASVKGDLDSINSDVNTLFGERDALINMIEDNNDYIKRLEDLVRSLTLQLSTSWSPSNGSTPTMTHRLPFKNTAGVDLEVPKGSGFATGRENRGPPKTFTPGKPWM</sequence>
<dbReference type="Proteomes" id="UP000271337">
    <property type="component" value="Unassembled WGS sequence"/>
</dbReference>
<dbReference type="EMBL" id="QWIL01003596">
    <property type="protein sequence ID" value="RMX85660.1"/>
    <property type="molecule type" value="Genomic_DNA"/>
</dbReference>
<feature type="coiled-coil region" evidence="1">
    <location>
        <begin position="163"/>
        <end position="190"/>
    </location>
</feature>
<evidence type="ECO:0000256" key="2">
    <source>
        <dbReference type="SAM" id="MobiDB-lite"/>
    </source>
</evidence>
<proteinExistence type="predicted"/>
<keyword evidence="1" id="KW-0175">Coiled coil</keyword>
<comment type="caution">
    <text evidence="3">The sequence shown here is derived from an EMBL/GenBank/DDBJ whole genome shotgun (WGS) entry which is preliminary data.</text>
</comment>
<evidence type="ECO:0000313" key="3">
    <source>
        <dbReference type="EMBL" id="RMX85660.1"/>
    </source>
</evidence>
<feature type="region of interest" description="Disordered" evidence="2">
    <location>
        <begin position="293"/>
        <end position="316"/>
    </location>
</feature>
<dbReference type="VEuPathDB" id="FungiDB:BTJ68_11824"/>
<protein>
    <submittedName>
        <fullName evidence="3">Uncharacterized protein</fullName>
    </submittedName>
</protein>